<dbReference type="InterPro" id="IPR014729">
    <property type="entry name" value="Rossmann-like_a/b/a_fold"/>
</dbReference>
<dbReference type="SUPFAM" id="SSF52402">
    <property type="entry name" value="Adenine nucleotide alpha hydrolases-like"/>
    <property type="match status" value="1"/>
</dbReference>
<sequence>MYSSILVPIDGSATAARGLAEAIGLARGLKAGLVLLNVVNDFPVLMEMAAAVNYAEVLEELRKNGAEVLAQGREQVQAAGVQCEVVLREVPSGRAADAIIEEARTRRCDLIVMGTHGRRGLSRLAMGSDAELVVRGAPAPVLLVRNPHASAS</sequence>
<dbReference type="InterPro" id="IPR006016">
    <property type="entry name" value="UspA"/>
</dbReference>
<comment type="caution">
    <text evidence="3">The sequence shown here is derived from an EMBL/GenBank/DDBJ whole genome shotgun (WGS) entry which is preliminary data.</text>
</comment>
<dbReference type="CDD" id="cd00293">
    <property type="entry name" value="USP-like"/>
    <property type="match status" value="1"/>
</dbReference>
<evidence type="ECO:0000313" key="4">
    <source>
        <dbReference type="Proteomes" id="UP000574067"/>
    </source>
</evidence>
<dbReference type="Proteomes" id="UP000574067">
    <property type="component" value="Unassembled WGS sequence"/>
</dbReference>
<dbReference type="InterPro" id="IPR006015">
    <property type="entry name" value="Universal_stress_UspA"/>
</dbReference>
<name>A0A848FH93_9BURK</name>
<dbReference type="PANTHER" id="PTHR46268:SF6">
    <property type="entry name" value="UNIVERSAL STRESS PROTEIN UP12"/>
    <property type="match status" value="1"/>
</dbReference>
<proteinExistence type="inferred from homology"/>
<dbReference type="AlphaFoldDB" id="A0A848FH93"/>
<dbReference type="PRINTS" id="PR01438">
    <property type="entry name" value="UNVRSLSTRESS"/>
</dbReference>
<evidence type="ECO:0000259" key="2">
    <source>
        <dbReference type="Pfam" id="PF00582"/>
    </source>
</evidence>
<gene>
    <name evidence="3" type="ORF">HHL10_22060</name>
</gene>
<dbReference type="Pfam" id="PF00582">
    <property type="entry name" value="Usp"/>
    <property type="match status" value="1"/>
</dbReference>
<evidence type="ECO:0000256" key="1">
    <source>
        <dbReference type="ARBA" id="ARBA00008791"/>
    </source>
</evidence>
<organism evidence="3 4">
    <name type="scientific">Azohydromonas caseinilytica</name>
    <dbReference type="NCBI Taxonomy" id="2728836"/>
    <lineage>
        <taxon>Bacteria</taxon>
        <taxon>Pseudomonadati</taxon>
        <taxon>Pseudomonadota</taxon>
        <taxon>Betaproteobacteria</taxon>
        <taxon>Burkholderiales</taxon>
        <taxon>Sphaerotilaceae</taxon>
        <taxon>Azohydromonas</taxon>
    </lineage>
</organism>
<feature type="domain" description="UspA" evidence="2">
    <location>
        <begin position="1"/>
        <end position="145"/>
    </location>
</feature>
<evidence type="ECO:0000313" key="3">
    <source>
        <dbReference type="EMBL" id="NML17659.1"/>
    </source>
</evidence>
<comment type="similarity">
    <text evidence="1">Belongs to the universal stress protein A family.</text>
</comment>
<dbReference type="Gene3D" id="3.40.50.620">
    <property type="entry name" value="HUPs"/>
    <property type="match status" value="1"/>
</dbReference>
<keyword evidence="4" id="KW-1185">Reference proteome</keyword>
<dbReference type="EMBL" id="JABBFW010000020">
    <property type="protein sequence ID" value="NML17659.1"/>
    <property type="molecule type" value="Genomic_DNA"/>
</dbReference>
<dbReference type="PANTHER" id="PTHR46268">
    <property type="entry name" value="STRESS RESPONSE PROTEIN NHAX"/>
    <property type="match status" value="1"/>
</dbReference>
<reference evidence="3 4" key="1">
    <citation type="submission" date="2020-04" db="EMBL/GenBank/DDBJ databases">
        <title>Azohydromonas sp. isolated from soil.</title>
        <authorList>
            <person name="Dahal R.H."/>
        </authorList>
    </citation>
    <scope>NUCLEOTIDE SEQUENCE [LARGE SCALE GENOMIC DNA]</scope>
    <source>
        <strain evidence="3 4">G-1-1-14</strain>
    </source>
</reference>
<protein>
    <submittedName>
        <fullName evidence="3">Universal stress protein</fullName>
    </submittedName>
</protein>
<dbReference type="RefSeq" id="WP_169162558.1">
    <property type="nucleotide sequence ID" value="NZ_JABBFW010000020.1"/>
</dbReference>
<accession>A0A848FH93</accession>